<reference evidence="7" key="1">
    <citation type="submission" date="2023-03" db="EMBL/GenBank/DDBJ databases">
        <title>Massive genome expansion in bonnet fungi (Mycena s.s.) driven by repeated elements and novel gene families across ecological guilds.</title>
        <authorList>
            <consortium name="Lawrence Berkeley National Laboratory"/>
            <person name="Harder C.B."/>
            <person name="Miyauchi S."/>
            <person name="Viragh M."/>
            <person name="Kuo A."/>
            <person name="Thoen E."/>
            <person name="Andreopoulos B."/>
            <person name="Lu D."/>
            <person name="Skrede I."/>
            <person name="Drula E."/>
            <person name="Henrissat B."/>
            <person name="Morin E."/>
            <person name="Kohler A."/>
            <person name="Barry K."/>
            <person name="LaButti K."/>
            <person name="Morin E."/>
            <person name="Salamov A."/>
            <person name="Lipzen A."/>
            <person name="Mereny Z."/>
            <person name="Hegedus B."/>
            <person name="Baldrian P."/>
            <person name="Stursova M."/>
            <person name="Weitz H."/>
            <person name="Taylor A."/>
            <person name="Grigoriev I.V."/>
            <person name="Nagy L.G."/>
            <person name="Martin F."/>
            <person name="Kauserud H."/>
        </authorList>
    </citation>
    <scope>NUCLEOTIDE SEQUENCE</scope>
    <source>
        <strain evidence="7">CBHHK182m</strain>
    </source>
</reference>
<keyword evidence="8" id="KW-1185">Reference proteome</keyword>
<dbReference type="GO" id="GO:0071949">
    <property type="term" value="F:FAD binding"/>
    <property type="evidence" value="ECO:0007669"/>
    <property type="project" value="InterPro"/>
</dbReference>
<proteinExistence type="inferred from homology"/>
<dbReference type="EMBL" id="JARKIB010000455">
    <property type="protein sequence ID" value="KAJ7706613.1"/>
    <property type="molecule type" value="Genomic_DNA"/>
</dbReference>
<dbReference type="InterPro" id="IPR016166">
    <property type="entry name" value="FAD-bd_PCMH"/>
</dbReference>
<gene>
    <name evidence="7" type="ORF">B0H16DRAFT_1634788</name>
</gene>
<evidence type="ECO:0000313" key="7">
    <source>
        <dbReference type="EMBL" id="KAJ7706613.1"/>
    </source>
</evidence>
<dbReference type="SUPFAM" id="SSF56176">
    <property type="entry name" value="FAD-binding/transporter-associated domain-like"/>
    <property type="match status" value="1"/>
</dbReference>
<feature type="chain" id="PRO_5042164869" evidence="5">
    <location>
        <begin position="21"/>
        <end position="494"/>
    </location>
</feature>
<dbReference type="Pfam" id="PF01565">
    <property type="entry name" value="FAD_binding_4"/>
    <property type="match status" value="1"/>
</dbReference>
<dbReference type="PANTHER" id="PTHR42973:SF13">
    <property type="entry name" value="FAD-BINDING PCMH-TYPE DOMAIN-CONTAINING PROTEIN"/>
    <property type="match status" value="1"/>
</dbReference>
<evidence type="ECO:0000256" key="5">
    <source>
        <dbReference type="SAM" id="SignalP"/>
    </source>
</evidence>
<dbReference type="AlphaFoldDB" id="A0AAD7GWI5"/>
<protein>
    <submittedName>
        <fullName evidence="7">FAD-binding domain-containing protein</fullName>
    </submittedName>
</protein>
<organism evidence="7 8">
    <name type="scientific">Mycena metata</name>
    <dbReference type="NCBI Taxonomy" id="1033252"/>
    <lineage>
        <taxon>Eukaryota</taxon>
        <taxon>Fungi</taxon>
        <taxon>Dikarya</taxon>
        <taxon>Basidiomycota</taxon>
        <taxon>Agaricomycotina</taxon>
        <taxon>Agaricomycetes</taxon>
        <taxon>Agaricomycetidae</taxon>
        <taxon>Agaricales</taxon>
        <taxon>Marasmiineae</taxon>
        <taxon>Mycenaceae</taxon>
        <taxon>Mycena</taxon>
    </lineage>
</organism>
<keyword evidence="2" id="KW-0285">Flavoprotein</keyword>
<feature type="domain" description="FAD-binding PCMH-type" evidence="6">
    <location>
        <begin position="69"/>
        <end position="240"/>
    </location>
</feature>
<dbReference type="PANTHER" id="PTHR42973">
    <property type="entry name" value="BINDING OXIDOREDUCTASE, PUTATIVE (AFU_ORTHOLOGUE AFUA_1G17690)-RELATED"/>
    <property type="match status" value="1"/>
</dbReference>
<comment type="similarity">
    <text evidence="1">Belongs to the oxygen-dependent FAD-linked oxidoreductase family.</text>
</comment>
<evidence type="ECO:0000256" key="3">
    <source>
        <dbReference type="ARBA" id="ARBA00022827"/>
    </source>
</evidence>
<dbReference type="PROSITE" id="PS51387">
    <property type="entry name" value="FAD_PCMH"/>
    <property type="match status" value="1"/>
</dbReference>
<evidence type="ECO:0000259" key="6">
    <source>
        <dbReference type="PROSITE" id="PS51387"/>
    </source>
</evidence>
<keyword evidence="3" id="KW-0274">FAD</keyword>
<dbReference type="Gene3D" id="3.30.465.10">
    <property type="match status" value="1"/>
</dbReference>
<evidence type="ECO:0000256" key="4">
    <source>
        <dbReference type="ARBA" id="ARBA00023002"/>
    </source>
</evidence>
<dbReference type="InterPro" id="IPR050416">
    <property type="entry name" value="FAD-linked_Oxidoreductase"/>
</dbReference>
<dbReference type="GO" id="GO:0016491">
    <property type="term" value="F:oxidoreductase activity"/>
    <property type="evidence" value="ECO:0007669"/>
    <property type="project" value="UniProtKB-KW"/>
</dbReference>
<evidence type="ECO:0000313" key="8">
    <source>
        <dbReference type="Proteomes" id="UP001215598"/>
    </source>
</evidence>
<evidence type="ECO:0000256" key="1">
    <source>
        <dbReference type="ARBA" id="ARBA00005466"/>
    </source>
</evidence>
<comment type="caution">
    <text evidence="7">The sequence shown here is derived from an EMBL/GenBank/DDBJ whole genome shotgun (WGS) entry which is preliminary data.</text>
</comment>
<sequence length="494" mass="52338">MKFLTRNTLSLLAFVAPVLGQVLSTNCTSSNAAAQVCAELQSDLGSAIVEASGAEYDATSQGTWSLFNSLDRPTCIVYPRTASHVQLTMASIFQHKSHYAVQAGAHSPMIGWNSINDGVLISFANMTSTSYNPVTETVTVQPGVHWGDAMAAVDAFGVSVLGGRASDIGTGLLLGGGISFASPLYGWSADSIKEMDVVLVTGQFVTANATNAHADLFRALKGGANRFGIVTRYELYAIHTGTKEDKNWFGGVIVYPGSSSVALSNASARYIREVTDPKAGLVVILNTVNLTAVDANTVYLFYNGASLPPGIFGDFLSIPNTSQTLSPLSYYDISNLISGSARGNGQQFGASSWVGDEGTFLAGYNHLVNFTQTFPADLIASYLIISPIPQSQWAATAARGPNAIGDPGVAYATINFNLIYPAGVTVRPQDVDDGFKLLLSQTPPSPGLPLYVNECDASQDVFATYPDFAALQETYAKYDPLRFNVEHTVGPIGL</sequence>
<dbReference type="Proteomes" id="UP001215598">
    <property type="component" value="Unassembled WGS sequence"/>
</dbReference>
<dbReference type="InterPro" id="IPR036318">
    <property type="entry name" value="FAD-bd_PCMH-like_sf"/>
</dbReference>
<dbReference type="InterPro" id="IPR006094">
    <property type="entry name" value="Oxid_FAD_bind_N"/>
</dbReference>
<name>A0AAD7GWI5_9AGAR</name>
<dbReference type="InterPro" id="IPR016169">
    <property type="entry name" value="FAD-bd_PCMH_sub2"/>
</dbReference>
<evidence type="ECO:0000256" key="2">
    <source>
        <dbReference type="ARBA" id="ARBA00022630"/>
    </source>
</evidence>
<feature type="signal peptide" evidence="5">
    <location>
        <begin position="1"/>
        <end position="20"/>
    </location>
</feature>
<accession>A0AAD7GWI5</accession>
<keyword evidence="4" id="KW-0560">Oxidoreductase</keyword>
<keyword evidence="5" id="KW-0732">Signal</keyword>